<reference evidence="1 2" key="1">
    <citation type="journal article" date="2018" name="Front. Plant Sci.">
        <title>Red Clover (Trifolium pratense) and Zigzag Clover (T. medium) - A Picture of Genomic Similarities and Differences.</title>
        <authorList>
            <person name="Dluhosova J."/>
            <person name="Istvanek J."/>
            <person name="Nedelnik J."/>
            <person name="Repkova J."/>
        </authorList>
    </citation>
    <scope>NUCLEOTIDE SEQUENCE [LARGE SCALE GENOMIC DNA]</scope>
    <source>
        <strain evidence="2">cv. 10/8</strain>
        <tissue evidence="1">Leaf</tissue>
    </source>
</reference>
<accession>A0A392NTX3</accession>
<dbReference type="Proteomes" id="UP000265520">
    <property type="component" value="Unassembled WGS sequence"/>
</dbReference>
<sequence length="82" mass="9909">MDKWYWATSRIAKPGKRKPVPRKQKRRLRNQTLAVRDWLKATHDSTVTVAEVDSDFEREWCDECNKRNCEAHERDMRTYPSE</sequence>
<evidence type="ECO:0000313" key="1">
    <source>
        <dbReference type="EMBL" id="MCI01935.1"/>
    </source>
</evidence>
<proteinExistence type="predicted"/>
<organism evidence="1 2">
    <name type="scientific">Trifolium medium</name>
    <dbReference type="NCBI Taxonomy" id="97028"/>
    <lineage>
        <taxon>Eukaryota</taxon>
        <taxon>Viridiplantae</taxon>
        <taxon>Streptophyta</taxon>
        <taxon>Embryophyta</taxon>
        <taxon>Tracheophyta</taxon>
        <taxon>Spermatophyta</taxon>
        <taxon>Magnoliopsida</taxon>
        <taxon>eudicotyledons</taxon>
        <taxon>Gunneridae</taxon>
        <taxon>Pentapetalae</taxon>
        <taxon>rosids</taxon>
        <taxon>fabids</taxon>
        <taxon>Fabales</taxon>
        <taxon>Fabaceae</taxon>
        <taxon>Papilionoideae</taxon>
        <taxon>50 kb inversion clade</taxon>
        <taxon>NPAAA clade</taxon>
        <taxon>Hologalegina</taxon>
        <taxon>IRL clade</taxon>
        <taxon>Trifolieae</taxon>
        <taxon>Trifolium</taxon>
    </lineage>
</organism>
<comment type="caution">
    <text evidence="1">The sequence shown here is derived from an EMBL/GenBank/DDBJ whole genome shotgun (WGS) entry which is preliminary data.</text>
</comment>
<protein>
    <submittedName>
        <fullName evidence="1">Uncharacterized protein</fullName>
    </submittedName>
</protein>
<keyword evidence="2" id="KW-1185">Reference proteome</keyword>
<dbReference type="AlphaFoldDB" id="A0A392NTX3"/>
<dbReference type="EMBL" id="LXQA010047597">
    <property type="protein sequence ID" value="MCI01935.1"/>
    <property type="molecule type" value="Genomic_DNA"/>
</dbReference>
<evidence type="ECO:0000313" key="2">
    <source>
        <dbReference type="Proteomes" id="UP000265520"/>
    </source>
</evidence>
<name>A0A392NTX3_9FABA</name>